<feature type="non-terminal residue" evidence="3">
    <location>
        <position position="328"/>
    </location>
</feature>
<protein>
    <recommendedName>
        <fullName evidence="2">DNA2/NAM7 helicase helicase domain-containing protein</fullName>
    </recommendedName>
</protein>
<dbReference type="InterPro" id="IPR041677">
    <property type="entry name" value="DNA2/NAM7_AAA_11"/>
</dbReference>
<feature type="region of interest" description="Disordered" evidence="1">
    <location>
        <begin position="302"/>
        <end position="328"/>
    </location>
</feature>
<evidence type="ECO:0000313" key="3">
    <source>
        <dbReference type="EMBL" id="SVC89578.1"/>
    </source>
</evidence>
<dbReference type="SUPFAM" id="SSF52540">
    <property type="entry name" value="P-loop containing nucleoside triphosphate hydrolases"/>
    <property type="match status" value="2"/>
</dbReference>
<feature type="domain" description="DNA2/NAM7 helicase helicase" evidence="2">
    <location>
        <begin position="256"/>
        <end position="296"/>
    </location>
</feature>
<sequence>LVSNQNLNFSDLRDKGKALQDSLEESDKLKKSLKKEGVDHLTSEELAAQVDTLTDLSSRLTKVAESLREQNCILEEPIKARDLRTKLEILLENNASLPDLCTFNGRLVELDKTFGCDLFIRNALTLDYPLADIFAKRFLRELCRDLCRKEPDFLEFSGDQIEVLRKELGEMEGDLRSSYCNVLADMAPDPKTVHSVNARRVGEKEGLALLRHVGAKTKARVTVRELMHRAGTALNEYCPCFLMTPSSVADYLPPDHSFDLLLIDEASQMLVEESAGSLLRSKQLVVVGDRQQMPPTRYMVSTLDVPDDEDKDESILERSSLALPSKRR</sequence>
<dbReference type="GO" id="GO:0004386">
    <property type="term" value="F:helicase activity"/>
    <property type="evidence" value="ECO:0007669"/>
    <property type="project" value="InterPro"/>
</dbReference>
<dbReference type="EMBL" id="UINC01117268">
    <property type="protein sequence ID" value="SVC89578.1"/>
    <property type="molecule type" value="Genomic_DNA"/>
</dbReference>
<evidence type="ECO:0000256" key="1">
    <source>
        <dbReference type="SAM" id="MobiDB-lite"/>
    </source>
</evidence>
<dbReference type="Pfam" id="PF13086">
    <property type="entry name" value="AAA_11"/>
    <property type="match status" value="1"/>
</dbReference>
<proteinExistence type="predicted"/>
<accession>A0A382QXK6</accession>
<gene>
    <name evidence="3" type="ORF">METZ01_LOCUS342432</name>
</gene>
<dbReference type="InterPro" id="IPR027417">
    <property type="entry name" value="P-loop_NTPase"/>
</dbReference>
<dbReference type="AlphaFoldDB" id="A0A382QXK6"/>
<feature type="non-terminal residue" evidence="3">
    <location>
        <position position="1"/>
    </location>
</feature>
<name>A0A382QXK6_9ZZZZ</name>
<reference evidence="3" key="1">
    <citation type="submission" date="2018-05" db="EMBL/GenBank/DDBJ databases">
        <authorList>
            <person name="Lanie J.A."/>
            <person name="Ng W.-L."/>
            <person name="Kazmierczak K.M."/>
            <person name="Andrzejewski T.M."/>
            <person name="Davidsen T.M."/>
            <person name="Wayne K.J."/>
            <person name="Tettelin H."/>
            <person name="Glass J.I."/>
            <person name="Rusch D."/>
            <person name="Podicherti R."/>
            <person name="Tsui H.-C.T."/>
            <person name="Winkler M.E."/>
        </authorList>
    </citation>
    <scope>NUCLEOTIDE SEQUENCE</scope>
</reference>
<organism evidence="3">
    <name type="scientific">marine metagenome</name>
    <dbReference type="NCBI Taxonomy" id="408172"/>
    <lineage>
        <taxon>unclassified sequences</taxon>
        <taxon>metagenomes</taxon>
        <taxon>ecological metagenomes</taxon>
    </lineage>
</organism>
<evidence type="ECO:0000259" key="2">
    <source>
        <dbReference type="Pfam" id="PF13086"/>
    </source>
</evidence>
<dbReference type="Gene3D" id="3.40.50.300">
    <property type="entry name" value="P-loop containing nucleotide triphosphate hydrolases"/>
    <property type="match status" value="1"/>
</dbReference>